<dbReference type="OrthoDB" id="426718at2759"/>
<comment type="caution">
    <text evidence="7">The sequence shown here is derived from an EMBL/GenBank/DDBJ whole genome shotgun (WGS) entry which is preliminary data.</text>
</comment>
<dbReference type="GO" id="GO:0008970">
    <property type="term" value="F:phospholipase A1 activity"/>
    <property type="evidence" value="ECO:0007669"/>
    <property type="project" value="UniProtKB-UniRule"/>
</dbReference>
<name>A0A835I5D2_9MAGN</name>
<dbReference type="SUPFAM" id="SSF53474">
    <property type="entry name" value="alpha/beta-Hydrolases"/>
    <property type="match status" value="1"/>
</dbReference>
<dbReference type="CDD" id="cd00519">
    <property type="entry name" value="Lipase_3"/>
    <property type="match status" value="1"/>
</dbReference>
<evidence type="ECO:0000313" key="8">
    <source>
        <dbReference type="Proteomes" id="UP000631114"/>
    </source>
</evidence>
<dbReference type="InterPro" id="IPR029058">
    <property type="entry name" value="AB_hydrolase_fold"/>
</dbReference>
<dbReference type="Proteomes" id="UP000631114">
    <property type="component" value="Unassembled WGS sequence"/>
</dbReference>
<accession>A0A835I5D2</accession>
<keyword evidence="8" id="KW-1185">Reference proteome</keyword>
<evidence type="ECO:0000259" key="6">
    <source>
        <dbReference type="Pfam" id="PF01764"/>
    </source>
</evidence>
<dbReference type="InterPro" id="IPR033556">
    <property type="entry name" value="PLA"/>
</dbReference>
<organism evidence="7 8">
    <name type="scientific">Coptis chinensis</name>
    <dbReference type="NCBI Taxonomy" id="261450"/>
    <lineage>
        <taxon>Eukaryota</taxon>
        <taxon>Viridiplantae</taxon>
        <taxon>Streptophyta</taxon>
        <taxon>Embryophyta</taxon>
        <taxon>Tracheophyta</taxon>
        <taxon>Spermatophyta</taxon>
        <taxon>Magnoliopsida</taxon>
        <taxon>Ranunculales</taxon>
        <taxon>Ranunculaceae</taxon>
        <taxon>Coptidoideae</taxon>
        <taxon>Coptis</taxon>
    </lineage>
</organism>
<gene>
    <name evidence="7" type="ORF">IFM89_016477</name>
</gene>
<sequence>MSASLSRNWRQLSGQGHWRGLLNPLTNDMRTYLLHYGDLVEATYDTFIKEKVSQYAGGSMWPPTDLLSKVGLQTKNNPLMKYKVTKYLYATSSIPVPEAFMMRSLSRESWSKESNWIGYIAVATDEGRKLLGRRDIVVAWRGTITTLEWIDDFNAGMVSAAKEYRSNLNPMVHAGFWSVYTSTDAKSAYNKTSARDQVFTEVRRLVRQYKNEHNNMSVTVCGHSLGAALSVLNSADIVANGVAGPNVPVTAFPYACPKPGNRNFKKFAEGLKNLRVLRTTNRFDPVPMSPAIGFADVGEQFLIDSTASPYLKNPLGFSTTHAMESYLHAIAGARGSAQAGFMSGAGNIRDISLVNKYIDGLKNKYLIPPRWWSTANKGMVQQPNGQWKMFQRRWKDEDFLTDESISMDGENISNDDENVSMDDKIVTKDESIWMDDENVSNKENTSMDAENI</sequence>
<dbReference type="Gene3D" id="3.40.50.1820">
    <property type="entry name" value="alpha/beta hydrolase"/>
    <property type="match status" value="1"/>
</dbReference>
<dbReference type="FunFam" id="3.40.50.1820:FF:000065">
    <property type="entry name" value="Phospholipase A1-II 3"/>
    <property type="match status" value="1"/>
</dbReference>
<dbReference type="InterPro" id="IPR002921">
    <property type="entry name" value="Fungal_lipase-type"/>
</dbReference>
<evidence type="ECO:0000256" key="3">
    <source>
        <dbReference type="ARBA" id="ARBA00022963"/>
    </source>
</evidence>
<keyword evidence="2 5" id="KW-0378">Hydrolase</keyword>
<dbReference type="EC" id="3.1.1.-" evidence="5"/>
<proteinExistence type="inferred from homology"/>
<dbReference type="PANTHER" id="PTHR31828:SF1">
    <property type="entry name" value="PHOSPHOLIPASE A1-IIGAMMA"/>
    <property type="match status" value="1"/>
</dbReference>
<keyword evidence="4 5" id="KW-0443">Lipid metabolism</keyword>
<keyword evidence="3 5" id="KW-0442">Lipid degradation</keyword>
<reference evidence="7 8" key="1">
    <citation type="submission" date="2020-10" db="EMBL/GenBank/DDBJ databases">
        <title>The Coptis chinensis genome and diversification of protoberbering-type alkaloids.</title>
        <authorList>
            <person name="Wang B."/>
            <person name="Shu S."/>
            <person name="Song C."/>
            <person name="Liu Y."/>
        </authorList>
    </citation>
    <scope>NUCLEOTIDE SEQUENCE [LARGE SCALE GENOMIC DNA]</scope>
    <source>
        <strain evidence="7">HL-2020</strain>
        <tissue evidence="7">Leaf</tissue>
    </source>
</reference>
<dbReference type="GO" id="GO:0016042">
    <property type="term" value="P:lipid catabolic process"/>
    <property type="evidence" value="ECO:0007669"/>
    <property type="project" value="UniProtKB-UniRule"/>
</dbReference>
<evidence type="ECO:0000313" key="7">
    <source>
        <dbReference type="EMBL" id="KAF9609478.1"/>
    </source>
</evidence>
<evidence type="ECO:0000256" key="2">
    <source>
        <dbReference type="ARBA" id="ARBA00022801"/>
    </source>
</evidence>
<dbReference type="Pfam" id="PF01764">
    <property type="entry name" value="Lipase_3"/>
    <property type="match status" value="1"/>
</dbReference>
<dbReference type="EMBL" id="JADFTS010000004">
    <property type="protein sequence ID" value="KAF9609478.1"/>
    <property type="molecule type" value="Genomic_DNA"/>
</dbReference>
<protein>
    <recommendedName>
        <fullName evidence="5">Phospholipase A1</fullName>
        <ecNumber evidence="5">3.1.1.-</ecNumber>
    </recommendedName>
</protein>
<feature type="domain" description="Fungal lipase-type" evidence="6">
    <location>
        <begin position="137"/>
        <end position="292"/>
    </location>
</feature>
<evidence type="ECO:0000256" key="1">
    <source>
        <dbReference type="ARBA" id="ARBA00010701"/>
    </source>
</evidence>
<evidence type="ECO:0000256" key="4">
    <source>
        <dbReference type="ARBA" id="ARBA00023098"/>
    </source>
</evidence>
<dbReference type="PANTHER" id="PTHR31828">
    <property type="entry name" value="PHOSPHOLIPASE A1-IIGAMMA"/>
    <property type="match status" value="1"/>
</dbReference>
<evidence type="ECO:0000256" key="5">
    <source>
        <dbReference type="RuleBase" id="RU367093"/>
    </source>
</evidence>
<dbReference type="AlphaFoldDB" id="A0A835I5D2"/>
<dbReference type="GO" id="GO:0005737">
    <property type="term" value="C:cytoplasm"/>
    <property type="evidence" value="ECO:0007669"/>
    <property type="project" value="UniProtKB-ARBA"/>
</dbReference>
<comment type="similarity">
    <text evidence="1 5">Belongs to the AB hydrolase superfamily. Lipase family.</text>
</comment>
<comment type="function">
    <text evidence="5">Acylhydrolase that catalyzes the hydrolysis of phospholipids at the sn-1 position.</text>
</comment>